<keyword evidence="4" id="KW-1185">Reference proteome</keyword>
<evidence type="ECO:0000256" key="1">
    <source>
        <dbReference type="SAM" id="Phobius"/>
    </source>
</evidence>
<keyword evidence="1" id="KW-0812">Transmembrane</keyword>
<proteinExistence type="predicted"/>
<organism evidence="3 4">
    <name type="scientific">Ureibacillus yapensis</name>
    <dbReference type="NCBI Taxonomy" id="2304605"/>
    <lineage>
        <taxon>Bacteria</taxon>
        <taxon>Bacillati</taxon>
        <taxon>Bacillota</taxon>
        <taxon>Bacilli</taxon>
        <taxon>Bacillales</taxon>
        <taxon>Caryophanaceae</taxon>
        <taxon>Ureibacillus</taxon>
    </lineage>
</organism>
<dbReference type="SUPFAM" id="SSF56300">
    <property type="entry name" value="Metallo-dependent phosphatases"/>
    <property type="match status" value="1"/>
</dbReference>
<dbReference type="Pfam" id="PF00149">
    <property type="entry name" value="Metallophos"/>
    <property type="match status" value="1"/>
</dbReference>
<evidence type="ECO:0000259" key="2">
    <source>
        <dbReference type="Pfam" id="PF00149"/>
    </source>
</evidence>
<accession>A0A396SED7</accession>
<dbReference type="EMBL" id="QWEI01000004">
    <property type="protein sequence ID" value="RHW36572.1"/>
    <property type="molecule type" value="Genomic_DNA"/>
</dbReference>
<comment type="caution">
    <text evidence="3">The sequence shown here is derived from an EMBL/GenBank/DDBJ whole genome shotgun (WGS) entry which is preliminary data.</text>
</comment>
<dbReference type="GO" id="GO:0016788">
    <property type="term" value="F:hydrolase activity, acting on ester bonds"/>
    <property type="evidence" value="ECO:0007669"/>
    <property type="project" value="TreeGrafter"/>
</dbReference>
<dbReference type="RefSeq" id="WP_118876095.1">
    <property type="nucleotide sequence ID" value="NZ_QWEI01000004.1"/>
</dbReference>
<evidence type="ECO:0000313" key="3">
    <source>
        <dbReference type="EMBL" id="RHW36572.1"/>
    </source>
</evidence>
<dbReference type="PANTHER" id="PTHR32440">
    <property type="entry name" value="PHOSPHATASE DCR2-RELATED-RELATED"/>
    <property type="match status" value="1"/>
</dbReference>
<name>A0A396SED7_9BACL</name>
<evidence type="ECO:0000313" key="4">
    <source>
        <dbReference type="Proteomes" id="UP000265692"/>
    </source>
</evidence>
<feature type="transmembrane region" description="Helical" evidence="1">
    <location>
        <begin position="6"/>
        <end position="24"/>
    </location>
</feature>
<sequence length="367" mass="41367">MIKRTLIGIISTISIAALFMFIQVQDNTVQGKTKENEKLQFNENGKYKIVQFNDTQDDEEIDPRTIELMNAVLDEQQPDLVIVNGDVINGDMETAEEVKQAMDNVIQPMEERGIHWAVTFGNHDEDHTEKTGIDEEDMLNYYMSFEHNVNKADSKDITGTGNANVAIKNSKGNAPAFNVWLFDSGRYAPEEIAGQDFEGYHTWDWIKQDQIQWYTETSEKLEQTAGYKVPSLAFMHIPLPEFEYMWYGSPYGGTEESHQLAVERHNITGERNECICTGPFNSGLFSAMLDRGDVKGVFSGHDHINTFVGNYYGIMLGYAGSTGFGTYGLGGEEDHKLRGARVFHLDENAEGVVVDTEMVFAKDYGIQ</sequence>
<protein>
    <submittedName>
        <fullName evidence="3">Phosphoesterase</fullName>
    </submittedName>
</protein>
<dbReference type="InterPro" id="IPR029052">
    <property type="entry name" value="Metallo-depent_PP-like"/>
</dbReference>
<dbReference type="OrthoDB" id="9816081at2"/>
<keyword evidence="1" id="KW-1133">Transmembrane helix</keyword>
<dbReference type="InterPro" id="IPR004843">
    <property type="entry name" value="Calcineurin-like_PHP"/>
</dbReference>
<dbReference type="AlphaFoldDB" id="A0A396SED7"/>
<dbReference type="CDD" id="cd07383">
    <property type="entry name" value="MPP_Dcr2"/>
    <property type="match status" value="1"/>
</dbReference>
<dbReference type="Proteomes" id="UP000265692">
    <property type="component" value="Unassembled WGS sequence"/>
</dbReference>
<dbReference type="PANTHER" id="PTHR32440:SF0">
    <property type="entry name" value="PHOSPHATASE DCR2-RELATED"/>
    <property type="match status" value="1"/>
</dbReference>
<reference evidence="3 4" key="1">
    <citation type="submission" date="2018-08" db="EMBL/GenBank/DDBJ databases">
        <title>Lysinibacillus sp. YLB-03 draft genome sequence.</title>
        <authorList>
            <person name="Yu L."/>
        </authorList>
    </citation>
    <scope>NUCLEOTIDE SEQUENCE [LARGE SCALE GENOMIC DNA]</scope>
    <source>
        <strain evidence="3 4">YLB-03</strain>
    </source>
</reference>
<dbReference type="GO" id="GO:0005737">
    <property type="term" value="C:cytoplasm"/>
    <property type="evidence" value="ECO:0007669"/>
    <property type="project" value="TreeGrafter"/>
</dbReference>
<keyword evidence="1" id="KW-0472">Membrane</keyword>
<gene>
    <name evidence="3" type="ORF">D1B33_09170</name>
</gene>
<dbReference type="Gene3D" id="3.60.21.10">
    <property type="match status" value="1"/>
</dbReference>
<feature type="domain" description="Calcineurin-like phosphoesterase" evidence="2">
    <location>
        <begin position="48"/>
        <end position="304"/>
    </location>
</feature>